<gene>
    <name evidence="4" type="ORF">QBC32DRAFT_264325</name>
</gene>
<keyword evidence="2" id="KW-0812">Transmembrane</keyword>
<evidence type="ECO:0000313" key="5">
    <source>
        <dbReference type="Proteomes" id="UP001303222"/>
    </source>
</evidence>
<keyword evidence="2" id="KW-1133">Transmembrane helix</keyword>
<evidence type="ECO:0000256" key="1">
    <source>
        <dbReference type="SAM" id="MobiDB-lite"/>
    </source>
</evidence>
<feature type="compositionally biased region" description="Low complexity" evidence="1">
    <location>
        <begin position="199"/>
        <end position="216"/>
    </location>
</feature>
<name>A0AAN6SEE7_9PEZI</name>
<feature type="chain" id="PRO_5042922438" evidence="3">
    <location>
        <begin position="31"/>
        <end position="337"/>
    </location>
</feature>
<feature type="signal peptide" evidence="3">
    <location>
        <begin position="1"/>
        <end position="30"/>
    </location>
</feature>
<comment type="caution">
    <text evidence="4">The sequence shown here is derived from an EMBL/GenBank/DDBJ whole genome shotgun (WGS) entry which is preliminary data.</text>
</comment>
<feature type="transmembrane region" description="Helical" evidence="2">
    <location>
        <begin position="246"/>
        <end position="269"/>
    </location>
</feature>
<keyword evidence="3" id="KW-0732">Signal</keyword>
<evidence type="ECO:0000256" key="2">
    <source>
        <dbReference type="SAM" id="Phobius"/>
    </source>
</evidence>
<keyword evidence="2" id="KW-0472">Membrane</keyword>
<dbReference type="EMBL" id="MU859172">
    <property type="protein sequence ID" value="KAK3950600.1"/>
    <property type="molecule type" value="Genomic_DNA"/>
</dbReference>
<evidence type="ECO:0000313" key="4">
    <source>
        <dbReference type="EMBL" id="KAK3950600.1"/>
    </source>
</evidence>
<keyword evidence="5" id="KW-1185">Reference proteome</keyword>
<reference evidence="4" key="2">
    <citation type="submission" date="2023-06" db="EMBL/GenBank/DDBJ databases">
        <authorList>
            <consortium name="Lawrence Berkeley National Laboratory"/>
            <person name="Mondo S.J."/>
            <person name="Hensen N."/>
            <person name="Bonometti L."/>
            <person name="Westerberg I."/>
            <person name="Brannstrom I.O."/>
            <person name="Guillou S."/>
            <person name="Cros-Aarteil S."/>
            <person name="Calhoun S."/>
            <person name="Haridas S."/>
            <person name="Kuo A."/>
            <person name="Pangilinan J."/>
            <person name="Riley R."/>
            <person name="Labutti K."/>
            <person name="Andreopoulos B."/>
            <person name="Lipzen A."/>
            <person name="Chen C."/>
            <person name="Yanf M."/>
            <person name="Daum C."/>
            <person name="Ng V."/>
            <person name="Clum A."/>
            <person name="Steindorff A."/>
            <person name="Ohm R."/>
            <person name="Martin F."/>
            <person name="Silar P."/>
            <person name="Natvig D."/>
            <person name="Lalanne C."/>
            <person name="Gautier V."/>
            <person name="Ament-Velasquez S.L."/>
            <person name="Kruys A."/>
            <person name="Hutchinson M.I."/>
            <person name="Powell A.J."/>
            <person name="Barry K."/>
            <person name="Miller A.N."/>
            <person name="Grigoriev I.V."/>
            <person name="Debuchy R."/>
            <person name="Gladieux P."/>
            <person name="Thoren M.H."/>
            <person name="Johannesson H."/>
        </authorList>
    </citation>
    <scope>NUCLEOTIDE SEQUENCE</scope>
    <source>
        <strain evidence="4">CBS 626.80</strain>
    </source>
</reference>
<organism evidence="4 5">
    <name type="scientific">Pseudoneurospora amorphoporcata</name>
    <dbReference type="NCBI Taxonomy" id="241081"/>
    <lineage>
        <taxon>Eukaryota</taxon>
        <taxon>Fungi</taxon>
        <taxon>Dikarya</taxon>
        <taxon>Ascomycota</taxon>
        <taxon>Pezizomycotina</taxon>
        <taxon>Sordariomycetes</taxon>
        <taxon>Sordariomycetidae</taxon>
        <taxon>Sordariales</taxon>
        <taxon>Sordariaceae</taxon>
        <taxon>Pseudoneurospora</taxon>
    </lineage>
</organism>
<proteinExistence type="predicted"/>
<protein>
    <submittedName>
        <fullName evidence="4">Uncharacterized protein</fullName>
    </submittedName>
</protein>
<sequence length="337" mass="35358">MASRAIGSRLPLGIGHVLVCFLGIISTTEAQSTVSSDAIRGTYVDPNGSMSTVSCASGQTFTTSNSYAACCGYGLTCGIGIGCDGSVVVMAGGNRITWYPLPNLLWLDYSVQFQCNQWLASPMTRIYYTISLDTAIPTPISSEFLESVIQDPTTVEITQVVTVTISSGIITLTTPGTLVVTETTTMSSSDIPAADESITTTLNSSNGSENNTSTTTGDPAPTSSGIYYENPVPETHPRPASGASRAWIAGVVAGPLLALVAGGCLIYWLKRRRQRKTLAESGGARPDVNAHDPPCIQDFGQSAELPGRTSDPPAMCELDATEVHQGRFQGTGGAMRL</sequence>
<evidence type="ECO:0000256" key="3">
    <source>
        <dbReference type="SAM" id="SignalP"/>
    </source>
</evidence>
<accession>A0AAN6SEE7</accession>
<dbReference type="Proteomes" id="UP001303222">
    <property type="component" value="Unassembled WGS sequence"/>
</dbReference>
<reference evidence="4" key="1">
    <citation type="journal article" date="2023" name="Mol. Phylogenet. Evol.">
        <title>Genome-scale phylogeny and comparative genomics of the fungal order Sordariales.</title>
        <authorList>
            <person name="Hensen N."/>
            <person name="Bonometti L."/>
            <person name="Westerberg I."/>
            <person name="Brannstrom I.O."/>
            <person name="Guillou S."/>
            <person name="Cros-Aarteil S."/>
            <person name="Calhoun S."/>
            <person name="Haridas S."/>
            <person name="Kuo A."/>
            <person name="Mondo S."/>
            <person name="Pangilinan J."/>
            <person name="Riley R."/>
            <person name="LaButti K."/>
            <person name="Andreopoulos B."/>
            <person name="Lipzen A."/>
            <person name="Chen C."/>
            <person name="Yan M."/>
            <person name="Daum C."/>
            <person name="Ng V."/>
            <person name="Clum A."/>
            <person name="Steindorff A."/>
            <person name="Ohm R.A."/>
            <person name="Martin F."/>
            <person name="Silar P."/>
            <person name="Natvig D.O."/>
            <person name="Lalanne C."/>
            <person name="Gautier V."/>
            <person name="Ament-Velasquez S.L."/>
            <person name="Kruys A."/>
            <person name="Hutchinson M.I."/>
            <person name="Powell A.J."/>
            <person name="Barry K."/>
            <person name="Miller A.N."/>
            <person name="Grigoriev I.V."/>
            <person name="Debuchy R."/>
            <person name="Gladieux P."/>
            <person name="Hiltunen Thoren M."/>
            <person name="Johannesson H."/>
        </authorList>
    </citation>
    <scope>NUCLEOTIDE SEQUENCE</scope>
    <source>
        <strain evidence="4">CBS 626.80</strain>
    </source>
</reference>
<dbReference type="CDD" id="cd12087">
    <property type="entry name" value="TM_EGFR-like"/>
    <property type="match status" value="1"/>
</dbReference>
<dbReference type="AlphaFoldDB" id="A0AAN6SEE7"/>
<feature type="region of interest" description="Disordered" evidence="1">
    <location>
        <begin position="189"/>
        <end position="241"/>
    </location>
</feature>